<dbReference type="Proteomes" id="UP000294530">
    <property type="component" value="Unassembled WGS sequence"/>
</dbReference>
<gene>
    <name evidence="1" type="ORF">CCR75_005938</name>
</gene>
<accession>A0A976IL28</accession>
<dbReference type="RefSeq" id="XP_067823315.1">
    <property type="nucleotide sequence ID" value="XM_067964012.1"/>
</dbReference>
<dbReference type="AlphaFoldDB" id="A0A976IL28"/>
<dbReference type="GeneID" id="94349683"/>
<sequence length="116" mass="12666">MVPAPAVMPASPAPVPVEVKLRRLQEVYHAEASNHRKRQFLDGIRKLRNLLVIEEPLRIRGRGRPSGSTQRLPSAFECVDAASAEAGPGRKCSVCKMTGHTARTCRQRAATPSSPQ</sequence>
<proteinExistence type="predicted"/>
<evidence type="ECO:0000313" key="1">
    <source>
        <dbReference type="EMBL" id="TDH73817.1"/>
    </source>
</evidence>
<dbReference type="KEGG" id="blac:94349683"/>
<dbReference type="OrthoDB" id="4327540at2759"/>
<evidence type="ECO:0000313" key="2">
    <source>
        <dbReference type="Proteomes" id="UP000294530"/>
    </source>
</evidence>
<evidence type="ECO:0008006" key="3">
    <source>
        <dbReference type="Google" id="ProtNLM"/>
    </source>
</evidence>
<organism evidence="1 2">
    <name type="scientific">Bremia lactucae</name>
    <name type="common">Lettuce downy mildew</name>
    <dbReference type="NCBI Taxonomy" id="4779"/>
    <lineage>
        <taxon>Eukaryota</taxon>
        <taxon>Sar</taxon>
        <taxon>Stramenopiles</taxon>
        <taxon>Oomycota</taxon>
        <taxon>Peronosporomycetes</taxon>
        <taxon>Peronosporales</taxon>
        <taxon>Peronosporaceae</taxon>
        <taxon>Bremia</taxon>
    </lineage>
</organism>
<dbReference type="Gene3D" id="4.10.60.10">
    <property type="entry name" value="Zinc finger, CCHC-type"/>
    <property type="match status" value="1"/>
</dbReference>
<dbReference type="InterPro" id="IPR036875">
    <property type="entry name" value="Znf_CCHC_sf"/>
</dbReference>
<dbReference type="GO" id="GO:0003676">
    <property type="term" value="F:nucleic acid binding"/>
    <property type="evidence" value="ECO:0007669"/>
    <property type="project" value="InterPro"/>
</dbReference>
<keyword evidence="2" id="KW-1185">Reference proteome</keyword>
<dbReference type="GO" id="GO:0008270">
    <property type="term" value="F:zinc ion binding"/>
    <property type="evidence" value="ECO:0007669"/>
    <property type="project" value="InterPro"/>
</dbReference>
<comment type="caution">
    <text evidence="1">The sequence shown here is derived from an EMBL/GenBank/DDBJ whole genome shotgun (WGS) entry which is preliminary data.</text>
</comment>
<protein>
    <recommendedName>
        <fullName evidence="3">CCHC-type domain-containing protein</fullName>
    </recommendedName>
</protein>
<dbReference type="SUPFAM" id="SSF57756">
    <property type="entry name" value="Retrovirus zinc finger-like domains"/>
    <property type="match status" value="1"/>
</dbReference>
<name>A0A976IL28_BRELC</name>
<reference evidence="1 2" key="1">
    <citation type="journal article" date="2021" name="Genome Biol.">
        <title>AFLAP: assembly-free linkage analysis pipeline using k-mers from genome sequencing data.</title>
        <authorList>
            <person name="Fletcher K."/>
            <person name="Zhang L."/>
            <person name="Gil J."/>
            <person name="Han R."/>
            <person name="Cavanaugh K."/>
            <person name="Michelmore R."/>
        </authorList>
    </citation>
    <scope>NUCLEOTIDE SEQUENCE [LARGE SCALE GENOMIC DNA]</scope>
    <source>
        <strain evidence="1 2">SF5</strain>
    </source>
</reference>
<dbReference type="EMBL" id="SHOA02000009">
    <property type="protein sequence ID" value="TDH73817.1"/>
    <property type="molecule type" value="Genomic_DNA"/>
</dbReference>